<feature type="domain" description="Gingipain" evidence="1">
    <location>
        <begin position="326"/>
        <end position="679"/>
    </location>
</feature>
<dbReference type="KEGG" id="dfe:Dfer_4254"/>
<sequence>MAVYGACHAQAHYGNEWIDYNLTYLRIPVVTTGLHKITAAELSRAGISPDSIVAAGIQLFAHGNELPVEVRGEPSGRLGRDGCIVFAGQRNDGHADTALYATPDAMPHPYYNLYSDTTAYFLTWQTGKSGLRTRFPSPSTITDSAAFHWEEAMQLYTSHYLPGRFFPPESSYENGSLLTDYDEGEGWTGPEIAAGKPVEITFKTSGLFKGKTSGIDCEILLAGWSPGAHAFALWLGDAKNLRRRIVDLHLTGRETKATRFQISIDDFDETGQLTFTLLRMSVGGHASVSYVRIRYPQAGPRVAPEPVNTLPPRIVKFQRIDPQTEYLIITHPLMRTPVNGLDVVAEYAQYRASEAGGGYHTSAAYSYELFDQFNAGQPGPQGIRNAIRWLCDHGNLQFVLLAGRSIDPQKARKMKDSWQTDMVPNAGWPGSDIALATTKGSRMPLVPIGRINALNAQQLLHYLLKVKAMEAESATAAWRKRILHLSGGRSRDELNVFKNYVQSFEKKLENTPLAGKVTTISKLTDGPVEPVRIDGHLNEGVGLVTLFGHSSIDVTDIDIGRASDPARNYRNHPHYPAVIVNGCAAGSIFYSTQTLSSDWIFAPESGAVLFLAHTFNGPSTALKRYTEILYEVLADPAFTNAPFGIIQQEAIRRNLARSPGMPDCITIQQMTLHGDPAIRIFPSMRTDTTADNPSDDLPPVMQVSVDGRQLINGDIVSSKPTIRIRIFDESIPEAENDTTMIAIWLKRQCAGCTDVRMPLGAAVGKNIPGQHYEIVLHPVFMPGKYLLTIQCRDKAAHSAAPYRIRFEVPEHEGPITAMVSPNPSRRGFKFTIQNPGPAATELELTIGNTLGTTIFRKTLSVFAGRNECFWTPPVHSPGIPAGLYNYTIHSTVAGSYTAPPAESMRGHLLYTP</sequence>
<dbReference type="GO" id="GO:0006508">
    <property type="term" value="P:proteolysis"/>
    <property type="evidence" value="ECO:0007669"/>
    <property type="project" value="InterPro"/>
</dbReference>
<dbReference type="OrthoDB" id="9757650at2"/>
<dbReference type="CDD" id="cd02258">
    <property type="entry name" value="Peptidase_C25_N"/>
    <property type="match status" value="1"/>
</dbReference>
<dbReference type="Pfam" id="PF01364">
    <property type="entry name" value="Peptidase_C25"/>
    <property type="match status" value="1"/>
</dbReference>
<evidence type="ECO:0000313" key="2">
    <source>
        <dbReference type="EMBL" id="ACT95456.1"/>
    </source>
</evidence>
<organism evidence="2 3">
    <name type="scientific">Dyadobacter fermentans (strain ATCC 700827 / DSM 18053 / CIP 107007 / KCTC 52180 / NS114)</name>
    <dbReference type="NCBI Taxonomy" id="471854"/>
    <lineage>
        <taxon>Bacteria</taxon>
        <taxon>Pseudomonadati</taxon>
        <taxon>Bacteroidota</taxon>
        <taxon>Cytophagia</taxon>
        <taxon>Cytophagales</taxon>
        <taxon>Spirosomataceae</taxon>
        <taxon>Dyadobacter</taxon>
    </lineage>
</organism>
<evidence type="ECO:0000259" key="1">
    <source>
        <dbReference type="Pfam" id="PF01364"/>
    </source>
</evidence>
<dbReference type="GO" id="GO:0008234">
    <property type="term" value="F:cysteine-type peptidase activity"/>
    <property type="evidence" value="ECO:0007669"/>
    <property type="project" value="InterPro"/>
</dbReference>
<name>C6W101_DYAFD</name>
<proteinExistence type="predicted"/>
<dbReference type="SUPFAM" id="SSF52129">
    <property type="entry name" value="Caspase-like"/>
    <property type="match status" value="1"/>
</dbReference>
<gene>
    <name evidence="2" type="ordered locus">Dfer_4254</name>
</gene>
<dbReference type="HOGENOM" id="CLU_003069_0_0_10"/>
<dbReference type="Gene3D" id="3.40.50.1460">
    <property type="match status" value="1"/>
</dbReference>
<dbReference type="STRING" id="471854.Dfer_4254"/>
<accession>C6W101</accession>
<dbReference type="InterPro" id="IPR029030">
    <property type="entry name" value="Caspase-like_dom_sf"/>
</dbReference>
<evidence type="ECO:0000313" key="3">
    <source>
        <dbReference type="Proteomes" id="UP000002011"/>
    </source>
</evidence>
<reference evidence="2 3" key="1">
    <citation type="journal article" date="2009" name="Stand. Genomic Sci.">
        <title>Complete genome sequence of Dyadobacter fermentans type strain (NS114).</title>
        <authorList>
            <person name="Lang E."/>
            <person name="Lapidus A."/>
            <person name="Chertkov O."/>
            <person name="Brettin T."/>
            <person name="Detter J.C."/>
            <person name="Han C."/>
            <person name="Copeland A."/>
            <person name="Glavina Del Rio T."/>
            <person name="Nolan M."/>
            <person name="Chen F."/>
            <person name="Lucas S."/>
            <person name="Tice H."/>
            <person name="Cheng J.F."/>
            <person name="Land M."/>
            <person name="Hauser L."/>
            <person name="Chang Y.J."/>
            <person name="Jeffries C.D."/>
            <person name="Kopitz M."/>
            <person name="Bruce D."/>
            <person name="Goodwin L."/>
            <person name="Pitluck S."/>
            <person name="Ovchinnikova G."/>
            <person name="Pati A."/>
            <person name="Ivanova N."/>
            <person name="Mavrommatis K."/>
            <person name="Chen A."/>
            <person name="Palaniappan K."/>
            <person name="Chain P."/>
            <person name="Bristow J."/>
            <person name="Eisen J.A."/>
            <person name="Markowitz V."/>
            <person name="Hugenholtz P."/>
            <person name="Goker M."/>
            <person name="Rohde M."/>
            <person name="Kyrpides N.C."/>
            <person name="Klenk H.P."/>
        </authorList>
    </citation>
    <scope>NUCLEOTIDE SEQUENCE [LARGE SCALE GENOMIC DNA]</scope>
    <source>
        <strain evidence="3">ATCC 700827 / DSM 18053 / CIP 107007 / KCTC 52180 / NS114</strain>
    </source>
</reference>
<keyword evidence="3" id="KW-1185">Reference proteome</keyword>
<dbReference type="Proteomes" id="UP000002011">
    <property type="component" value="Chromosome"/>
</dbReference>
<dbReference type="eggNOG" id="COG1572">
    <property type="taxonomic scope" value="Bacteria"/>
</dbReference>
<dbReference type="InterPro" id="IPR001769">
    <property type="entry name" value="Gingipain"/>
</dbReference>
<dbReference type="EMBL" id="CP001619">
    <property type="protein sequence ID" value="ACT95456.1"/>
    <property type="molecule type" value="Genomic_DNA"/>
</dbReference>
<protein>
    <recommendedName>
        <fullName evidence="1">Gingipain domain-containing protein</fullName>
    </recommendedName>
</protein>
<dbReference type="AlphaFoldDB" id="C6W101"/>